<dbReference type="RefSeq" id="WP_099722764.1">
    <property type="nucleotide sequence ID" value="NZ_BAAAOB010000001.1"/>
</dbReference>
<organism evidence="9 10">
    <name type="scientific">Leucobacter iarius</name>
    <dbReference type="NCBI Taxonomy" id="333963"/>
    <lineage>
        <taxon>Bacteria</taxon>
        <taxon>Bacillati</taxon>
        <taxon>Actinomycetota</taxon>
        <taxon>Actinomycetes</taxon>
        <taxon>Micrococcales</taxon>
        <taxon>Microbacteriaceae</taxon>
        <taxon>Leucobacter</taxon>
    </lineage>
</organism>
<dbReference type="EC" id="2.3.1.9" evidence="2"/>
<dbReference type="InterPro" id="IPR020617">
    <property type="entry name" value="Thiolase_C"/>
</dbReference>
<protein>
    <recommendedName>
        <fullName evidence="5">Probable acetyl-CoA acetyltransferase</fullName>
        <ecNumber evidence="2">2.3.1.9</ecNumber>
    </recommendedName>
</protein>
<evidence type="ECO:0000259" key="8">
    <source>
        <dbReference type="Pfam" id="PF02803"/>
    </source>
</evidence>
<name>A0ABP4XEZ4_9MICO</name>
<dbReference type="EMBL" id="BAAAOB010000001">
    <property type="protein sequence ID" value="GAA1780371.1"/>
    <property type="molecule type" value="Genomic_DNA"/>
</dbReference>
<dbReference type="InterPro" id="IPR002155">
    <property type="entry name" value="Thiolase"/>
</dbReference>
<dbReference type="Proteomes" id="UP001500851">
    <property type="component" value="Unassembled WGS sequence"/>
</dbReference>
<evidence type="ECO:0000259" key="7">
    <source>
        <dbReference type="Pfam" id="PF00108"/>
    </source>
</evidence>
<dbReference type="Pfam" id="PF02803">
    <property type="entry name" value="Thiolase_C"/>
    <property type="match status" value="1"/>
</dbReference>
<comment type="caution">
    <text evidence="9">The sequence shown here is derived from an EMBL/GenBank/DDBJ whole genome shotgun (WGS) entry which is preliminary data.</text>
</comment>
<dbReference type="InterPro" id="IPR020613">
    <property type="entry name" value="Thiolase_CS"/>
</dbReference>
<evidence type="ECO:0000256" key="2">
    <source>
        <dbReference type="ARBA" id="ARBA00012705"/>
    </source>
</evidence>
<dbReference type="PROSITE" id="PS00737">
    <property type="entry name" value="THIOLASE_2"/>
    <property type="match status" value="1"/>
</dbReference>
<dbReference type="InterPro" id="IPR020610">
    <property type="entry name" value="Thiolase_AS"/>
</dbReference>
<dbReference type="InterPro" id="IPR016039">
    <property type="entry name" value="Thiolase-like"/>
</dbReference>
<dbReference type="Gene3D" id="3.40.47.10">
    <property type="match status" value="2"/>
</dbReference>
<feature type="domain" description="Thiolase C-terminal" evidence="8">
    <location>
        <begin position="266"/>
        <end position="389"/>
    </location>
</feature>
<sequence>MNALIAGYARTPFTRFTGQLAAQPATVLGAHAATAALERAGIRPEDVDAVVAGQVLQAGAGQNPARQTAVGAGIPLETPAITLNAVCLSGAEAVSQAARLIAAGEAEVVLAVGQESMSLAPHVIPLRAGTKYGTAQLIDTTEHDGLSDAFDQVAMGALTEQGNVPLGIGRAEQDAFAATSHRRAAASAEFFAGEIAPFTVTSRRGDTVVSADDGIRADTTVEVLAGLRPSFAKDGGITAGNASPITDGAAALVLVSEAAAERLGVTPLARVEATALVAGPDTQLHSQPSRAITAALAKVAGGATAQDLAVVEINEAFASVGLQSTKELGISGDVVNPHGGAIALGHPIGASGARLVGTLARQLAEAGPGTLGAIGICGGGGQGSAVILRAV</sequence>
<dbReference type="SUPFAM" id="SSF53901">
    <property type="entry name" value="Thiolase-like"/>
    <property type="match status" value="2"/>
</dbReference>
<feature type="domain" description="Thiolase N-terminal" evidence="7">
    <location>
        <begin position="5"/>
        <end position="257"/>
    </location>
</feature>
<dbReference type="NCBIfam" id="TIGR01930">
    <property type="entry name" value="AcCoA-C-Actrans"/>
    <property type="match status" value="1"/>
</dbReference>
<dbReference type="PANTHER" id="PTHR18919">
    <property type="entry name" value="ACETYL-COA C-ACYLTRANSFERASE"/>
    <property type="match status" value="1"/>
</dbReference>
<keyword evidence="10" id="KW-1185">Reference proteome</keyword>
<comment type="similarity">
    <text evidence="1 6">Belongs to the thiolase-like superfamily. Thiolase family.</text>
</comment>
<gene>
    <name evidence="9" type="ORF">GCM10009768_06580</name>
</gene>
<evidence type="ECO:0000256" key="6">
    <source>
        <dbReference type="RuleBase" id="RU003557"/>
    </source>
</evidence>
<dbReference type="PIRSF" id="PIRSF000429">
    <property type="entry name" value="Ac-CoA_Ac_transf"/>
    <property type="match status" value="1"/>
</dbReference>
<proteinExistence type="inferred from homology"/>
<evidence type="ECO:0000313" key="10">
    <source>
        <dbReference type="Proteomes" id="UP001500851"/>
    </source>
</evidence>
<reference evidence="10" key="1">
    <citation type="journal article" date="2019" name="Int. J. Syst. Evol. Microbiol.">
        <title>The Global Catalogue of Microorganisms (GCM) 10K type strain sequencing project: providing services to taxonomists for standard genome sequencing and annotation.</title>
        <authorList>
            <consortium name="The Broad Institute Genomics Platform"/>
            <consortium name="The Broad Institute Genome Sequencing Center for Infectious Disease"/>
            <person name="Wu L."/>
            <person name="Ma J."/>
        </authorList>
    </citation>
    <scope>NUCLEOTIDE SEQUENCE [LARGE SCALE GENOMIC DNA]</scope>
    <source>
        <strain evidence="10">JCM 14736</strain>
    </source>
</reference>
<keyword evidence="4 6" id="KW-0012">Acyltransferase</keyword>
<evidence type="ECO:0000256" key="3">
    <source>
        <dbReference type="ARBA" id="ARBA00022679"/>
    </source>
</evidence>
<evidence type="ECO:0000313" key="9">
    <source>
        <dbReference type="EMBL" id="GAA1780371.1"/>
    </source>
</evidence>
<evidence type="ECO:0000256" key="5">
    <source>
        <dbReference type="ARBA" id="ARBA00040529"/>
    </source>
</evidence>
<dbReference type="PROSITE" id="PS00099">
    <property type="entry name" value="THIOLASE_3"/>
    <property type="match status" value="1"/>
</dbReference>
<dbReference type="Pfam" id="PF00108">
    <property type="entry name" value="Thiolase_N"/>
    <property type="match status" value="1"/>
</dbReference>
<accession>A0ABP4XEZ4</accession>
<evidence type="ECO:0000256" key="1">
    <source>
        <dbReference type="ARBA" id="ARBA00010982"/>
    </source>
</evidence>
<dbReference type="CDD" id="cd00751">
    <property type="entry name" value="thiolase"/>
    <property type="match status" value="1"/>
</dbReference>
<evidence type="ECO:0000256" key="4">
    <source>
        <dbReference type="ARBA" id="ARBA00023315"/>
    </source>
</evidence>
<dbReference type="PANTHER" id="PTHR18919:SF107">
    <property type="entry name" value="ACETYL-COA ACETYLTRANSFERASE, CYTOSOLIC"/>
    <property type="match status" value="1"/>
</dbReference>
<keyword evidence="3 6" id="KW-0808">Transferase</keyword>
<dbReference type="InterPro" id="IPR020616">
    <property type="entry name" value="Thiolase_N"/>
</dbReference>